<reference evidence="9" key="1">
    <citation type="journal article" date="2015" name="ISME J.">
        <title>Aquifer environment selects for microbial species cohorts in sediment and groundwater.</title>
        <authorList>
            <person name="Hug L.A."/>
            <person name="Thomas B.C."/>
            <person name="Brown C.T."/>
            <person name="Frischkorn K.R."/>
            <person name="Williams K.H."/>
            <person name="Tringe S.G."/>
            <person name="Banfield J.F."/>
        </authorList>
    </citation>
    <scope>NUCLEOTIDE SEQUENCE</scope>
</reference>
<protein>
    <recommendedName>
        <fullName evidence="5 6">Large ribosomal subunit protein uL16</fullName>
    </recommendedName>
</protein>
<organism evidence="9">
    <name type="scientific">uncultured Microgenomates bacterium Rifle_16ft_4_minimus_22956</name>
    <dbReference type="NCBI Taxonomy" id="1665109"/>
    <lineage>
        <taxon>Bacteria</taxon>
        <taxon>Candidatus Microgenomatota</taxon>
        <taxon>environmental samples</taxon>
    </lineage>
</organism>
<dbReference type="PANTHER" id="PTHR12220">
    <property type="entry name" value="50S/60S RIBOSOMAL PROTEIN L16"/>
    <property type="match status" value="1"/>
</dbReference>
<keyword evidence="3 6" id="KW-0689">Ribosomal protein</keyword>
<dbReference type="GO" id="GO:0000049">
    <property type="term" value="F:tRNA binding"/>
    <property type="evidence" value="ECO:0007669"/>
    <property type="project" value="UniProtKB-KW"/>
</dbReference>
<dbReference type="GO" id="GO:0003735">
    <property type="term" value="F:structural constituent of ribosome"/>
    <property type="evidence" value="ECO:0007669"/>
    <property type="project" value="InterPro"/>
</dbReference>
<dbReference type="PRINTS" id="PR00060">
    <property type="entry name" value="RIBOSOMALL16"/>
</dbReference>
<dbReference type="GO" id="GO:0005840">
    <property type="term" value="C:ribosome"/>
    <property type="evidence" value="ECO:0007669"/>
    <property type="project" value="UniProtKB-KW"/>
</dbReference>
<proteinExistence type="inferred from homology"/>
<keyword evidence="2 6" id="KW-0820">tRNA-binding</keyword>
<comment type="function">
    <text evidence="6 8">Binds 23S rRNA and is also seen to make contacts with the A and possibly P site tRNAs.</text>
</comment>
<evidence type="ECO:0000256" key="6">
    <source>
        <dbReference type="HAMAP-Rule" id="MF_01342"/>
    </source>
</evidence>
<evidence type="ECO:0000313" key="9">
    <source>
        <dbReference type="EMBL" id="AKQ01663.1"/>
    </source>
</evidence>
<sequence>MFTPKRAKYRKQFRGTLGGNASRGTSIVFGDFGIKATRPGWISSRQLEAGRRVLTRYTQKGGRVYIRIFPDKPVSDKPPEVRMGGGKGDVVEFVFPIRPGRIIYEISGITEEAARKAMNVVGSKMPIKTKFVRKE</sequence>
<dbReference type="Gene3D" id="3.90.1170.10">
    <property type="entry name" value="Ribosomal protein L10e/L16"/>
    <property type="match status" value="1"/>
</dbReference>
<dbReference type="GO" id="GO:1990904">
    <property type="term" value="C:ribonucleoprotein complex"/>
    <property type="evidence" value="ECO:0007669"/>
    <property type="project" value="UniProtKB-KW"/>
</dbReference>
<dbReference type="InterPro" id="IPR047873">
    <property type="entry name" value="Ribosomal_uL16"/>
</dbReference>
<dbReference type="PROSITE" id="PS00701">
    <property type="entry name" value="RIBOSOMAL_L16_2"/>
    <property type="match status" value="1"/>
</dbReference>
<dbReference type="SUPFAM" id="SSF54686">
    <property type="entry name" value="Ribosomal protein L16p/L10e"/>
    <property type="match status" value="1"/>
</dbReference>
<evidence type="ECO:0000256" key="8">
    <source>
        <dbReference type="RuleBase" id="RU004414"/>
    </source>
</evidence>
<dbReference type="InterPro" id="IPR000114">
    <property type="entry name" value="Ribosomal_uL16_bact-type"/>
</dbReference>
<dbReference type="InterPro" id="IPR016180">
    <property type="entry name" value="Ribosomal_uL16_dom"/>
</dbReference>
<evidence type="ECO:0000256" key="7">
    <source>
        <dbReference type="RuleBase" id="RU004413"/>
    </source>
</evidence>
<dbReference type="FunFam" id="3.90.1170.10:FF:000001">
    <property type="entry name" value="50S ribosomal protein L16"/>
    <property type="match status" value="1"/>
</dbReference>
<keyword evidence="6 8" id="KW-0699">rRNA-binding</keyword>
<dbReference type="NCBIfam" id="TIGR01164">
    <property type="entry name" value="rplP_bact"/>
    <property type="match status" value="1"/>
</dbReference>
<dbReference type="Pfam" id="PF00252">
    <property type="entry name" value="Ribosomal_L16"/>
    <property type="match status" value="1"/>
</dbReference>
<dbReference type="GO" id="GO:0006412">
    <property type="term" value="P:translation"/>
    <property type="evidence" value="ECO:0007669"/>
    <property type="project" value="UniProtKB-UniRule"/>
</dbReference>
<dbReference type="PANTHER" id="PTHR12220:SF13">
    <property type="entry name" value="LARGE RIBOSOMAL SUBUNIT PROTEIN UL16M"/>
    <property type="match status" value="1"/>
</dbReference>
<keyword evidence="4 6" id="KW-0687">Ribonucleoprotein</keyword>
<gene>
    <name evidence="6 9" type="primary">rplP</name>
</gene>
<keyword evidence="6 8" id="KW-0694">RNA-binding</keyword>
<dbReference type="GO" id="GO:0019843">
    <property type="term" value="F:rRNA binding"/>
    <property type="evidence" value="ECO:0007669"/>
    <property type="project" value="UniProtKB-UniRule"/>
</dbReference>
<dbReference type="InterPro" id="IPR020798">
    <property type="entry name" value="Ribosomal_uL16_CS"/>
</dbReference>
<evidence type="ECO:0000256" key="5">
    <source>
        <dbReference type="ARBA" id="ARBA00035198"/>
    </source>
</evidence>
<comment type="similarity">
    <text evidence="1 6 7">Belongs to the universal ribosomal protein uL16 family.</text>
</comment>
<dbReference type="CDD" id="cd01433">
    <property type="entry name" value="Ribosomal_L16_L10e"/>
    <property type="match status" value="1"/>
</dbReference>
<accession>A0A0H4T1Y8</accession>
<evidence type="ECO:0000256" key="3">
    <source>
        <dbReference type="ARBA" id="ARBA00022980"/>
    </source>
</evidence>
<evidence type="ECO:0000256" key="1">
    <source>
        <dbReference type="ARBA" id="ARBA00008931"/>
    </source>
</evidence>
<evidence type="ECO:0000256" key="2">
    <source>
        <dbReference type="ARBA" id="ARBA00022555"/>
    </source>
</evidence>
<dbReference type="InterPro" id="IPR036920">
    <property type="entry name" value="Ribosomal_uL16_sf"/>
</dbReference>
<comment type="subunit">
    <text evidence="6 8">Part of the 50S ribosomal subunit.</text>
</comment>
<evidence type="ECO:0000256" key="4">
    <source>
        <dbReference type="ARBA" id="ARBA00023274"/>
    </source>
</evidence>
<dbReference type="HAMAP" id="MF_01342">
    <property type="entry name" value="Ribosomal_uL16"/>
    <property type="match status" value="1"/>
</dbReference>
<dbReference type="AlphaFoldDB" id="A0A0H4T1Y8"/>
<dbReference type="EMBL" id="KT006974">
    <property type="protein sequence ID" value="AKQ01663.1"/>
    <property type="molecule type" value="Genomic_DNA"/>
</dbReference>
<name>A0A0H4T1Y8_9BACT</name>